<dbReference type="Proteomes" id="UP000007241">
    <property type="component" value="Unassembled WGS sequence"/>
</dbReference>
<proteinExistence type="predicted"/>
<reference evidence="1 2" key="1">
    <citation type="submission" date="2009-12" db="EMBL/GenBank/DDBJ databases">
        <title>The draft genome of Batrachochytrium dendrobatidis.</title>
        <authorList>
            <consortium name="US DOE Joint Genome Institute (JGI-PGF)"/>
            <person name="Kuo A."/>
            <person name="Salamov A."/>
            <person name="Schmutz J."/>
            <person name="Lucas S."/>
            <person name="Pitluck S."/>
            <person name="Rosenblum E."/>
            <person name="Stajich J."/>
            <person name="Eisen M."/>
            <person name="Grigoriev I.V."/>
        </authorList>
    </citation>
    <scope>NUCLEOTIDE SEQUENCE [LARGE SCALE GENOMIC DNA]</scope>
    <source>
        <strain evidence="2">JAM81 / FGSC 10211</strain>
    </source>
</reference>
<gene>
    <name evidence="1" type="ORF">BATDEDRAFT_9826</name>
</gene>
<evidence type="ECO:0000313" key="1">
    <source>
        <dbReference type="EMBL" id="EGF82622.1"/>
    </source>
</evidence>
<dbReference type="GO" id="GO:0005737">
    <property type="term" value="C:cytoplasm"/>
    <property type="evidence" value="ECO:0000318"/>
    <property type="project" value="GO_Central"/>
</dbReference>
<evidence type="ECO:0000313" key="2">
    <source>
        <dbReference type="Proteomes" id="UP000007241"/>
    </source>
</evidence>
<dbReference type="InParanoid" id="F4NX79"/>
<dbReference type="EMBL" id="GL882880">
    <property type="protein sequence ID" value="EGF82622.1"/>
    <property type="molecule type" value="Genomic_DNA"/>
</dbReference>
<protein>
    <submittedName>
        <fullName evidence="1">Uncharacterized protein</fullName>
    </submittedName>
</protein>
<dbReference type="InterPro" id="IPR013726">
    <property type="entry name" value="Mitofissin"/>
</dbReference>
<keyword evidence="2" id="KW-1185">Reference proteome</keyword>
<dbReference type="OrthoDB" id="16824at2759"/>
<dbReference type="AlphaFoldDB" id="F4NX79"/>
<dbReference type="Pfam" id="PF08520">
    <property type="entry name" value="Mitofissin"/>
    <property type="match status" value="1"/>
</dbReference>
<dbReference type="GeneID" id="18245085"/>
<feature type="non-terminal residue" evidence="1">
    <location>
        <position position="61"/>
    </location>
</feature>
<dbReference type="PANTHER" id="PTHR28075">
    <property type="entry name" value="CHROMOSOME 16, WHOLE GENOME SHOTGUN SEQUENCE"/>
    <property type="match status" value="1"/>
</dbReference>
<organism evidence="1 2">
    <name type="scientific">Batrachochytrium dendrobatidis (strain JAM81 / FGSC 10211)</name>
    <name type="common">Frog chytrid fungus</name>
    <dbReference type="NCBI Taxonomy" id="684364"/>
    <lineage>
        <taxon>Eukaryota</taxon>
        <taxon>Fungi</taxon>
        <taxon>Fungi incertae sedis</taxon>
        <taxon>Chytridiomycota</taxon>
        <taxon>Chytridiomycota incertae sedis</taxon>
        <taxon>Chytridiomycetes</taxon>
        <taxon>Rhizophydiales</taxon>
        <taxon>Rhizophydiales incertae sedis</taxon>
        <taxon>Batrachochytrium</taxon>
    </lineage>
</organism>
<sequence length="61" mass="6957">MRLIPFTSDAVLISTVLAGIRRAGNFEYPLHRINSTTLRWLTHQFLFVGELCLDLAVEIAR</sequence>
<accession>F4NX79</accession>
<dbReference type="HOGENOM" id="CLU_151392_1_1_1"/>
<dbReference type="PANTHER" id="PTHR28075:SF1">
    <property type="entry name" value="DUF1748-DOMAIN-CONTAINING PROTEIN"/>
    <property type="match status" value="1"/>
</dbReference>
<name>F4NX79_BATDJ</name>
<dbReference type="RefSeq" id="XP_006676548.1">
    <property type="nucleotide sequence ID" value="XM_006676485.1"/>
</dbReference>